<keyword evidence="11 17" id="KW-0103">Bromodomain</keyword>
<comment type="catalytic activity">
    <reaction evidence="16">
        <text>L-lysyl-[protein] + acetyl-CoA = N(6)-acetyl-L-lysyl-[protein] + CoA + H(+)</text>
        <dbReference type="Rhea" id="RHEA:45948"/>
        <dbReference type="Rhea" id="RHEA-COMP:9752"/>
        <dbReference type="Rhea" id="RHEA-COMP:10731"/>
        <dbReference type="ChEBI" id="CHEBI:15378"/>
        <dbReference type="ChEBI" id="CHEBI:29969"/>
        <dbReference type="ChEBI" id="CHEBI:57287"/>
        <dbReference type="ChEBI" id="CHEBI:57288"/>
        <dbReference type="ChEBI" id="CHEBI:61930"/>
        <dbReference type="EC" id="2.3.1.48"/>
    </reaction>
</comment>
<feature type="region of interest" description="Disordered" evidence="20">
    <location>
        <begin position="1427"/>
        <end position="1520"/>
    </location>
</feature>
<feature type="region of interest" description="Disordered" evidence="20">
    <location>
        <begin position="1"/>
        <end position="150"/>
    </location>
</feature>
<dbReference type="Pfam" id="PF02172">
    <property type="entry name" value="KIX"/>
    <property type="match status" value="1"/>
</dbReference>
<evidence type="ECO:0000256" key="15">
    <source>
        <dbReference type="ARBA" id="ARBA00023315"/>
    </source>
</evidence>
<feature type="compositionally biased region" description="Polar residues" evidence="20">
    <location>
        <begin position="465"/>
        <end position="480"/>
    </location>
</feature>
<dbReference type="Pfam" id="PF06001">
    <property type="entry name" value="RING_CBP-p300"/>
    <property type="match status" value="1"/>
</dbReference>
<dbReference type="Pfam" id="PF00439">
    <property type="entry name" value="Bromodomain"/>
    <property type="match status" value="1"/>
</dbReference>
<dbReference type="InterPro" id="IPR038547">
    <property type="entry name" value="RING_CBP-p300_sf"/>
</dbReference>
<dbReference type="Pfam" id="PF02135">
    <property type="entry name" value="zf-TAZ"/>
    <property type="match status" value="2"/>
</dbReference>
<evidence type="ECO:0000256" key="13">
    <source>
        <dbReference type="ARBA" id="ARBA00023163"/>
    </source>
</evidence>
<feature type="compositionally biased region" description="Pro residues" evidence="20">
    <location>
        <begin position="559"/>
        <end position="568"/>
    </location>
</feature>
<dbReference type="SMART" id="SM00291">
    <property type="entry name" value="ZnF_ZZ"/>
    <property type="match status" value="1"/>
</dbReference>
<feature type="region of interest" description="Disordered" evidence="20">
    <location>
        <begin position="252"/>
        <end position="297"/>
    </location>
</feature>
<comment type="caution">
    <text evidence="26">The sequence shown here is derived from an EMBL/GenBank/DDBJ whole genome shotgun (WGS) entry which is preliminary data.</text>
</comment>
<dbReference type="CDD" id="cd15557">
    <property type="entry name" value="PHD_CBP_p300"/>
    <property type="match status" value="1"/>
</dbReference>
<dbReference type="GO" id="GO:0005667">
    <property type="term" value="C:transcription regulator complex"/>
    <property type="evidence" value="ECO:0007669"/>
    <property type="project" value="TreeGrafter"/>
</dbReference>
<evidence type="ECO:0000256" key="2">
    <source>
        <dbReference type="ARBA" id="ARBA00013184"/>
    </source>
</evidence>
<dbReference type="GO" id="GO:0031490">
    <property type="term" value="F:chromatin DNA binding"/>
    <property type="evidence" value="ECO:0007669"/>
    <property type="project" value="TreeGrafter"/>
</dbReference>
<dbReference type="InterPro" id="IPR000197">
    <property type="entry name" value="Znf_TAZ"/>
</dbReference>
<keyword evidence="27" id="KW-1185">Reference proteome</keyword>
<feature type="compositionally biased region" description="Gly residues" evidence="20">
    <location>
        <begin position="128"/>
        <end position="140"/>
    </location>
</feature>
<dbReference type="PROSITE" id="PS50014">
    <property type="entry name" value="BROMODOMAIN_2"/>
    <property type="match status" value="1"/>
</dbReference>
<dbReference type="InterPro" id="IPR043145">
    <property type="entry name" value="Znf_ZZ_sf"/>
</dbReference>
<dbReference type="SUPFAM" id="SSF57850">
    <property type="entry name" value="RING/U-box"/>
    <property type="match status" value="1"/>
</dbReference>
<dbReference type="SUPFAM" id="SSF47370">
    <property type="entry name" value="Bromodomain"/>
    <property type="match status" value="1"/>
</dbReference>
<keyword evidence="13" id="KW-0804">Transcription</keyword>
<dbReference type="Pfam" id="PF23570">
    <property type="entry name" value="PHD_P300"/>
    <property type="match status" value="1"/>
</dbReference>
<dbReference type="Gene3D" id="3.30.40.10">
    <property type="entry name" value="Zinc/RING finger domain, C3HC4 (zinc finger)"/>
    <property type="match status" value="1"/>
</dbReference>
<keyword evidence="5 18" id="KW-0479">Metal-binding</keyword>
<protein>
    <recommendedName>
        <fullName evidence="2">histone acetyltransferase</fullName>
        <ecNumber evidence="2">2.3.1.48</ecNumber>
    </recommendedName>
</protein>
<evidence type="ECO:0000256" key="10">
    <source>
        <dbReference type="ARBA" id="ARBA00023015"/>
    </source>
</evidence>
<gene>
    <name evidence="26" type="ORF">GBAR_LOCUS11777</name>
</gene>
<dbReference type="GO" id="GO:0000123">
    <property type="term" value="C:histone acetyltransferase complex"/>
    <property type="evidence" value="ECO:0007669"/>
    <property type="project" value="TreeGrafter"/>
</dbReference>
<dbReference type="PRINTS" id="PR00503">
    <property type="entry name" value="BROMODOMAIN"/>
</dbReference>
<dbReference type="GO" id="GO:0140297">
    <property type="term" value="F:DNA-binding transcription factor binding"/>
    <property type="evidence" value="ECO:0007669"/>
    <property type="project" value="UniProtKB-ARBA"/>
</dbReference>
<evidence type="ECO:0000256" key="5">
    <source>
        <dbReference type="ARBA" id="ARBA00022723"/>
    </source>
</evidence>
<evidence type="ECO:0000259" key="22">
    <source>
        <dbReference type="PROSITE" id="PS50134"/>
    </source>
</evidence>
<keyword evidence="9" id="KW-0156">Chromatin regulator</keyword>
<dbReference type="GO" id="GO:0045944">
    <property type="term" value="P:positive regulation of transcription by RNA polymerase II"/>
    <property type="evidence" value="ECO:0007669"/>
    <property type="project" value="TreeGrafter"/>
</dbReference>
<evidence type="ECO:0000256" key="1">
    <source>
        <dbReference type="ARBA" id="ARBA00004123"/>
    </source>
</evidence>
<feature type="domain" description="TAZ-type" evidence="22">
    <location>
        <begin position="148"/>
        <end position="238"/>
    </location>
</feature>
<dbReference type="InterPro" id="IPR000433">
    <property type="entry name" value="Znf_ZZ"/>
</dbReference>
<feature type="domain" description="CBP/p300-type HAT" evidence="25">
    <location>
        <begin position="885"/>
        <end position="1254"/>
    </location>
</feature>
<dbReference type="PROSITE" id="PS50135">
    <property type="entry name" value="ZF_ZZ_2"/>
    <property type="match status" value="1"/>
</dbReference>
<dbReference type="SMART" id="SM01250">
    <property type="entry name" value="KAT11"/>
    <property type="match status" value="1"/>
</dbReference>
<feature type="compositionally biased region" description="Low complexity" evidence="20">
    <location>
        <begin position="1430"/>
        <end position="1454"/>
    </location>
</feature>
<evidence type="ECO:0000259" key="24">
    <source>
        <dbReference type="PROSITE" id="PS50952"/>
    </source>
</evidence>
<keyword evidence="14" id="KW-0539">Nucleus</keyword>
<dbReference type="InterPro" id="IPR013178">
    <property type="entry name" value="Histone_AcTrfase_Rtt109/CBP"/>
</dbReference>
<feature type="region of interest" description="Disordered" evidence="20">
    <location>
        <begin position="1116"/>
        <end position="1164"/>
    </location>
</feature>
<dbReference type="GO" id="GO:0003713">
    <property type="term" value="F:transcription coactivator activity"/>
    <property type="evidence" value="ECO:0007669"/>
    <property type="project" value="TreeGrafter"/>
</dbReference>
<proteinExistence type="predicted"/>
<dbReference type="Pfam" id="PF08214">
    <property type="entry name" value="HAT_KAT11"/>
    <property type="match status" value="1"/>
</dbReference>
<keyword evidence="6" id="KW-0677">Repeat</keyword>
<feature type="zinc finger region" description="TAZ-type" evidence="18">
    <location>
        <begin position="1317"/>
        <end position="1400"/>
    </location>
</feature>
<dbReference type="Proteomes" id="UP001174909">
    <property type="component" value="Unassembled WGS sequence"/>
</dbReference>
<dbReference type="PROSITE" id="PS00633">
    <property type="entry name" value="BROMODOMAIN_1"/>
    <property type="match status" value="1"/>
</dbReference>
<dbReference type="InterPro" id="IPR018359">
    <property type="entry name" value="Bromodomain_CS"/>
</dbReference>
<evidence type="ECO:0000313" key="26">
    <source>
        <dbReference type="EMBL" id="CAI8019598.1"/>
    </source>
</evidence>
<dbReference type="PANTHER" id="PTHR13808">
    <property type="entry name" value="CBP/P300-RELATED"/>
    <property type="match status" value="1"/>
</dbReference>
<evidence type="ECO:0000256" key="12">
    <source>
        <dbReference type="ARBA" id="ARBA00023159"/>
    </source>
</evidence>
<dbReference type="Gene3D" id="1.20.1020.10">
    <property type="entry name" value="TAZ domain"/>
    <property type="match status" value="2"/>
</dbReference>
<dbReference type="InterPro" id="IPR056484">
    <property type="entry name" value="PHD_P300"/>
</dbReference>
<keyword evidence="15" id="KW-0012">Acyltransferase</keyword>
<name>A0AA35WFI9_GEOBA</name>
<evidence type="ECO:0000256" key="8">
    <source>
        <dbReference type="ARBA" id="ARBA00022833"/>
    </source>
</evidence>
<feature type="domain" description="ZZ-type" evidence="23">
    <location>
        <begin position="1255"/>
        <end position="1303"/>
    </location>
</feature>
<dbReference type="PROSITE" id="PS50134">
    <property type="entry name" value="ZF_TAZ"/>
    <property type="match status" value="2"/>
</dbReference>
<feature type="compositionally biased region" description="Pro residues" evidence="20">
    <location>
        <begin position="1455"/>
        <end position="1465"/>
    </location>
</feature>
<keyword evidence="3" id="KW-0488">Methylation</keyword>
<dbReference type="InterPro" id="IPR036529">
    <property type="entry name" value="KIX_dom_sf"/>
</dbReference>
<evidence type="ECO:0000259" key="21">
    <source>
        <dbReference type="PROSITE" id="PS50014"/>
    </source>
</evidence>
<dbReference type="PROSITE" id="PS50952">
    <property type="entry name" value="KIX"/>
    <property type="match status" value="1"/>
</dbReference>
<feature type="region of interest" description="Disordered" evidence="20">
    <location>
        <begin position="441"/>
        <end position="508"/>
    </location>
</feature>
<evidence type="ECO:0000256" key="9">
    <source>
        <dbReference type="ARBA" id="ARBA00022853"/>
    </source>
</evidence>
<feature type="compositionally biased region" description="Basic residues" evidence="20">
    <location>
        <begin position="1134"/>
        <end position="1148"/>
    </location>
</feature>
<dbReference type="InterPro" id="IPR003101">
    <property type="entry name" value="KIX_dom"/>
</dbReference>
<feature type="compositionally biased region" description="Gly residues" evidence="20">
    <location>
        <begin position="452"/>
        <end position="462"/>
    </location>
</feature>
<dbReference type="PROSITE" id="PS51727">
    <property type="entry name" value="CBP_P300_HAT"/>
    <property type="match status" value="1"/>
</dbReference>
<feature type="domain" description="TAZ-type" evidence="22">
    <location>
        <begin position="1317"/>
        <end position="1400"/>
    </location>
</feature>
<feature type="domain" description="Bromo" evidence="21">
    <location>
        <begin position="666"/>
        <end position="738"/>
    </location>
</feature>
<feature type="compositionally biased region" description="Low complexity" evidence="20">
    <location>
        <begin position="21"/>
        <end position="62"/>
    </location>
</feature>
<dbReference type="InterPro" id="IPR010303">
    <property type="entry name" value="RING_CBP-p300"/>
</dbReference>
<evidence type="ECO:0000256" key="18">
    <source>
        <dbReference type="PROSITE-ProRule" id="PRU00203"/>
    </source>
</evidence>
<dbReference type="CDD" id="cd02337">
    <property type="entry name" value="ZZ_CBP"/>
    <property type="match status" value="1"/>
</dbReference>
<feature type="compositionally biased region" description="Low complexity" evidence="20">
    <location>
        <begin position="260"/>
        <end position="271"/>
    </location>
</feature>
<dbReference type="EMBL" id="CASHTH010001766">
    <property type="protein sequence ID" value="CAI8019598.1"/>
    <property type="molecule type" value="Genomic_DNA"/>
</dbReference>
<feature type="region of interest" description="Disordered" evidence="20">
    <location>
        <begin position="543"/>
        <end position="638"/>
    </location>
</feature>
<evidence type="ECO:0000256" key="6">
    <source>
        <dbReference type="ARBA" id="ARBA00022737"/>
    </source>
</evidence>
<evidence type="ECO:0000256" key="16">
    <source>
        <dbReference type="ARBA" id="ARBA00048017"/>
    </source>
</evidence>
<dbReference type="GO" id="GO:0008270">
    <property type="term" value="F:zinc ion binding"/>
    <property type="evidence" value="ECO:0007669"/>
    <property type="project" value="UniProtKB-KW"/>
</dbReference>
<dbReference type="Pfam" id="PF00569">
    <property type="entry name" value="ZZ"/>
    <property type="match status" value="1"/>
</dbReference>
<dbReference type="PROSITE" id="PS01357">
    <property type="entry name" value="ZF_ZZ_1"/>
    <property type="match status" value="1"/>
</dbReference>
<dbReference type="InterPro" id="IPR001487">
    <property type="entry name" value="Bromodomain"/>
</dbReference>
<keyword evidence="7 19" id="KW-0863">Zinc-finger</keyword>
<feature type="region of interest" description="Disordered" evidence="20">
    <location>
        <begin position="1735"/>
        <end position="1762"/>
    </location>
</feature>
<comment type="subcellular location">
    <subcellularLocation>
        <location evidence="1">Nucleus</location>
    </subcellularLocation>
</comment>
<sequence>MPRPLPLLYRGEVPLPQGAMQQRAPSPAAPPQSVSAPQQQQTPPTQQSVGQTPPTQNFQQATPPQPLPPQSSAGQQPMPGSLPSLPSDYFSGKGGMPGQQPTQQQMIGSSPHGPGGGVNTFGAPPTSGGIGGPGGGGLGGANQQAATDPEKRKLIQQQLVLLLHAHKCQRREREHSMGGSEYQPCSLPHCQTMKKVLDHMTECQAGRQCTYAHCASSRQIISHWKNCRKADCSVCLPLRNTALPHNQVMRPPVPQGAVNPQFSQPPGGSPQMATSVQSQRPLGPGGAPPNHTIRPHDPMMMAPAGRPAGVDSVFDPGSLGDMAGIDMTSQSRVPFPVSIPTIPNQQTQAWHQSVQPELRQHLVRKLVETIFPIQNPHALQDQRVSSLIQYAMKVEKAMFEMATSREAYYQLLAEKIYRIRKELEERKKMRMEMEKLRRPMGEGMAGMDGHIPNGGDGLGPGFFGSNQRHQMAPSPYSQSPFHPGHTMSPGAPSSIPDGNPSSVPSVDFLTDDKKEGILATGSKPFSPASLQTSLLPDLDNVKSEVKSEMKSPASIRPPWSRPEAPPTSQPATPSSEQKPILSVPRAPTPREPISSVKSRTGGENPPDSVPPSLPLSVPPATPSKMDTGYVPSSGKQKVVPDPSLKKAFSRDELLEALLPVLDLVYKQEPEACPFWEPVDPTRLGIPDYFDIIKNPMDLRTIRNKLEEGHYSNPWEFCSDMRLMFDNAWIYNKKTSRVYKYCTRLVEVFDEGINSAMVQLGYCCGGRHTFHPQVLYCYGKSLCTIARDSVYYSYQNRYIYCQKCFSEFPGDMVAVGDDPMSTSEIAKSVFKEKKNDHVDYEPMIRCIHCGRQFHSICVLHHAAIWSEGYQCDSCLRLKGTSRRENKFCARRLPTNKLSTFLEDRVNVFLRNSDSGAEVFIRTVSSFDKVLDTRTLMKDRFQGDFPEQFPYRTKALFVFEEIDGVEVCFFGLHVQEYGSDCAAPNTRRVYISYLDSIHFFHPKHLRTLVYHEILIGYLQFCKQNGFMTAHIWACPPSEGDDYIFHCHPVEQKIPKPKRLVEWYRKMLDRGKADNVVYDYRDIFKHCTDESVTSVTEIPYFEGDFWPNIIEDTIKELDQEAREREASEAATVEGRGMKKAGKRGTNKKGSKKTSGARSKSGKASGVMMRGDDLSQKIYTTMDKHKEVFFVVLLQPPAVCSSPIGSTVDPDQLIPCDLMDGRDAFLTMARERHWEFSSLRRAKASTQAMLYELHNQGTSFIYSCNSCGRSVETRYHCRECDDFDLCLACYDTTKHEHPMERLGLGMIDPEDQDPAAEQDPQARRNASFQRAIVSLIHASQCRNVQCKIPSCIRIKRVLRHTQQCRTRNTSSNCHICKQFLYLVFTHAKTCKDNNCPLGGICKKIKQNIQETRAQERRRSNLLMQQRIRNMQGMSVSSSSSSSNGSSGSPAPSNTSPPTNKAPPPTPPQKGSPAGPRSVGKGGPRTPAGEISGGKGANSKMMGPTGGAASKPDRPMPAPNVTVNQMGMGGEATIQKIPQHSMMEHEMQNNMMVMYRQRQQQQAKMDMMSDMAAHQPQPGMYGSPRPQMMMVNMRPSPQQGSYSQVQPQLMRAAPAQQYTPQMTTYRTSSYPQSVHHHMMGPAGGQVYSQQAHQSPQLSRMLSQRPPTVQTYATPPNAYSQMTQPVGPPPQYGVGVHPQQQRAVYSHHMLGHHHPQQMQGPMSQGVGLQMPTGHAHQYGATPHSLPMDHGVPGDPNLCTTGLHSRRTS</sequence>
<dbReference type="InterPro" id="IPR031162">
    <property type="entry name" value="CBP_P300_HAT"/>
</dbReference>
<organism evidence="26 27">
    <name type="scientific">Geodia barretti</name>
    <name type="common">Barrett's horny sponge</name>
    <dbReference type="NCBI Taxonomy" id="519541"/>
    <lineage>
        <taxon>Eukaryota</taxon>
        <taxon>Metazoa</taxon>
        <taxon>Porifera</taxon>
        <taxon>Demospongiae</taxon>
        <taxon>Heteroscleromorpha</taxon>
        <taxon>Tetractinellida</taxon>
        <taxon>Astrophorina</taxon>
        <taxon>Geodiidae</taxon>
        <taxon>Geodia</taxon>
    </lineage>
</organism>
<evidence type="ECO:0000256" key="11">
    <source>
        <dbReference type="ARBA" id="ARBA00023117"/>
    </source>
</evidence>
<keyword evidence="8 18" id="KW-0862">Zinc</keyword>
<dbReference type="Gene3D" id="3.30.60.90">
    <property type="match status" value="1"/>
</dbReference>
<keyword evidence="12" id="KW-0010">Activator</keyword>
<dbReference type="Gene3D" id="2.10.110.40">
    <property type="match status" value="1"/>
</dbReference>
<feature type="zinc finger region" description="TAZ-type" evidence="18">
    <location>
        <begin position="148"/>
        <end position="238"/>
    </location>
</feature>
<dbReference type="SUPFAM" id="SSF47040">
    <property type="entry name" value="Kix domain of CBP (creb binding protein)"/>
    <property type="match status" value="1"/>
</dbReference>
<feature type="compositionally biased region" description="Low complexity" evidence="20">
    <location>
        <begin position="98"/>
        <end position="108"/>
    </location>
</feature>
<evidence type="ECO:0000313" key="27">
    <source>
        <dbReference type="Proteomes" id="UP001174909"/>
    </source>
</evidence>
<evidence type="ECO:0000259" key="25">
    <source>
        <dbReference type="PROSITE" id="PS51727"/>
    </source>
</evidence>
<dbReference type="PANTHER" id="PTHR13808:SF1">
    <property type="entry name" value="HISTONE ACETYLTRANSFERASE"/>
    <property type="match status" value="1"/>
</dbReference>
<evidence type="ECO:0000256" key="4">
    <source>
        <dbReference type="ARBA" id="ARBA00022679"/>
    </source>
</evidence>
<reference evidence="26" key="1">
    <citation type="submission" date="2023-03" db="EMBL/GenBank/DDBJ databases">
        <authorList>
            <person name="Steffen K."/>
            <person name="Cardenas P."/>
        </authorList>
    </citation>
    <scope>NUCLEOTIDE SEQUENCE</scope>
</reference>
<dbReference type="SMART" id="SM00297">
    <property type="entry name" value="BROMO"/>
    <property type="match status" value="1"/>
</dbReference>
<evidence type="ECO:0000256" key="17">
    <source>
        <dbReference type="PROSITE-ProRule" id="PRU00035"/>
    </source>
</evidence>
<keyword evidence="4" id="KW-0808">Transferase</keyword>
<feature type="domain" description="KIX" evidence="24">
    <location>
        <begin position="345"/>
        <end position="424"/>
    </location>
</feature>
<evidence type="ECO:0000259" key="23">
    <source>
        <dbReference type="PROSITE" id="PS50135"/>
    </source>
</evidence>
<dbReference type="Gene3D" id="1.10.246.20">
    <property type="entry name" value="Coactivator CBP, KIX domain"/>
    <property type="match status" value="1"/>
</dbReference>
<dbReference type="GO" id="GO:0005634">
    <property type="term" value="C:nucleus"/>
    <property type="evidence" value="ECO:0007669"/>
    <property type="project" value="UniProtKB-SubCell"/>
</dbReference>
<dbReference type="InterPro" id="IPR036427">
    <property type="entry name" value="Bromodomain-like_sf"/>
</dbReference>
<evidence type="ECO:0000256" key="14">
    <source>
        <dbReference type="ARBA" id="ARBA00023242"/>
    </source>
</evidence>
<dbReference type="CDD" id="cd15802">
    <property type="entry name" value="RING_CBP-p300"/>
    <property type="match status" value="1"/>
</dbReference>
<feature type="compositionally biased region" description="Low complexity" evidence="20">
    <location>
        <begin position="1149"/>
        <end position="1162"/>
    </location>
</feature>
<feature type="compositionally biased region" description="Pro residues" evidence="20">
    <location>
        <begin position="607"/>
        <end position="621"/>
    </location>
</feature>
<dbReference type="SUPFAM" id="SSF57933">
    <property type="entry name" value="TAZ domain"/>
    <property type="match status" value="2"/>
</dbReference>
<keyword evidence="10" id="KW-0805">Transcription regulation</keyword>
<dbReference type="GO" id="GO:0004402">
    <property type="term" value="F:histone acetyltransferase activity"/>
    <property type="evidence" value="ECO:0007669"/>
    <property type="project" value="InterPro"/>
</dbReference>
<evidence type="ECO:0000256" key="20">
    <source>
        <dbReference type="SAM" id="MobiDB-lite"/>
    </source>
</evidence>
<accession>A0AA35WFI9</accession>
<evidence type="ECO:0000256" key="7">
    <source>
        <dbReference type="ARBA" id="ARBA00022771"/>
    </source>
</evidence>
<dbReference type="Gene3D" id="1.20.920.10">
    <property type="entry name" value="Bromodomain-like"/>
    <property type="match status" value="1"/>
</dbReference>
<dbReference type="InterPro" id="IPR035898">
    <property type="entry name" value="TAZ_dom_sf"/>
</dbReference>
<evidence type="ECO:0000256" key="3">
    <source>
        <dbReference type="ARBA" id="ARBA00022481"/>
    </source>
</evidence>
<evidence type="ECO:0000256" key="19">
    <source>
        <dbReference type="PROSITE-ProRule" id="PRU00228"/>
    </source>
</evidence>
<dbReference type="SMART" id="SM00551">
    <property type="entry name" value="ZnF_TAZ"/>
    <property type="match status" value="2"/>
</dbReference>
<dbReference type="EC" id="2.3.1.48" evidence="2"/>
<dbReference type="InterPro" id="IPR013083">
    <property type="entry name" value="Znf_RING/FYVE/PHD"/>
</dbReference>